<dbReference type="GO" id="GO:0004252">
    <property type="term" value="F:serine-type endopeptidase activity"/>
    <property type="evidence" value="ECO:0007669"/>
    <property type="project" value="InterPro"/>
</dbReference>
<dbReference type="InterPro" id="IPR001314">
    <property type="entry name" value="Peptidase_S1A"/>
</dbReference>
<dbReference type="PRINTS" id="PR00722">
    <property type="entry name" value="CHYMOTRYPSIN"/>
</dbReference>
<dbReference type="Pfam" id="PF00089">
    <property type="entry name" value="Trypsin"/>
    <property type="match status" value="1"/>
</dbReference>
<dbReference type="PANTHER" id="PTHR24250">
    <property type="entry name" value="CHYMOTRYPSIN-RELATED"/>
    <property type="match status" value="1"/>
</dbReference>
<evidence type="ECO:0000313" key="5">
    <source>
        <dbReference type="Proteomes" id="UP000677054"/>
    </source>
</evidence>
<accession>A0A7R8XBC3</accession>
<feature type="signal peptide" evidence="2">
    <location>
        <begin position="1"/>
        <end position="39"/>
    </location>
</feature>
<dbReference type="PROSITE" id="PS00134">
    <property type="entry name" value="TRYPSIN_HIS"/>
    <property type="match status" value="1"/>
</dbReference>
<dbReference type="PANTHER" id="PTHR24250:SF27">
    <property type="entry name" value="ELASTASE 2 LIKE"/>
    <property type="match status" value="1"/>
</dbReference>
<dbReference type="Gene3D" id="2.40.10.10">
    <property type="entry name" value="Trypsin-like serine proteases"/>
    <property type="match status" value="1"/>
</dbReference>
<protein>
    <recommendedName>
        <fullName evidence="3">Peptidase S1 domain-containing protein</fullName>
    </recommendedName>
</protein>
<dbReference type="AlphaFoldDB" id="A0A7R8XBC3"/>
<keyword evidence="2" id="KW-0732">Signal</keyword>
<evidence type="ECO:0000313" key="4">
    <source>
        <dbReference type="EMBL" id="CAD7246419.1"/>
    </source>
</evidence>
<dbReference type="EMBL" id="LR900645">
    <property type="protein sequence ID" value="CAD7246419.1"/>
    <property type="molecule type" value="Genomic_DNA"/>
</dbReference>
<evidence type="ECO:0000256" key="1">
    <source>
        <dbReference type="ARBA" id="ARBA00023157"/>
    </source>
</evidence>
<dbReference type="OrthoDB" id="7863416at2759"/>
<organism evidence="4">
    <name type="scientific">Darwinula stevensoni</name>
    <dbReference type="NCBI Taxonomy" id="69355"/>
    <lineage>
        <taxon>Eukaryota</taxon>
        <taxon>Metazoa</taxon>
        <taxon>Ecdysozoa</taxon>
        <taxon>Arthropoda</taxon>
        <taxon>Crustacea</taxon>
        <taxon>Oligostraca</taxon>
        <taxon>Ostracoda</taxon>
        <taxon>Podocopa</taxon>
        <taxon>Podocopida</taxon>
        <taxon>Darwinulocopina</taxon>
        <taxon>Darwinuloidea</taxon>
        <taxon>Darwinulidae</taxon>
        <taxon>Darwinula</taxon>
    </lineage>
</organism>
<dbReference type="Proteomes" id="UP000677054">
    <property type="component" value="Unassembled WGS sequence"/>
</dbReference>
<dbReference type="SMART" id="SM00020">
    <property type="entry name" value="Tryp_SPc"/>
    <property type="match status" value="1"/>
</dbReference>
<feature type="domain" description="Peptidase S1" evidence="3">
    <location>
        <begin position="94"/>
        <end position="333"/>
    </location>
</feature>
<dbReference type="FunFam" id="2.40.10.10:FF:000068">
    <property type="entry name" value="transmembrane protease serine 2"/>
    <property type="match status" value="1"/>
</dbReference>
<dbReference type="InterPro" id="IPR043504">
    <property type="entry name" value="Peptidase_S1_PA_chymotrypsin"/>
</dbReference>
<feature type="chain" id="PRO_5036402480" description="Peptidase S1 domain-containing protein" evidence="2">
    <location>
        <begin position="40"/>
        <end position="334"/>
    </location>
</feature>
<dbReference type="InterPro" id="IPR018114">
    <property type="entry name" value="TRYPSIN_HIS"/>
</dbReference>
<evidence type="ECO:0000259" key="3">
    <source>
        <dbReference type="PROSITE" id="PS50240"/>
    </source>
</evidence>
<dbReference type="InterPro" id="IPR009003">
    <property type="entry name" value="Peptidase_S1_PA"/>
</dbReference>
<name>A0A7R8XBC3_9CRUS</name>
<dbReference type="SUPFAM" id="SSF50494">
    <property type="entry name" value="Trypsin-like serine proteases"/>
    <property type="match status" value="1"/>
</dbReference>
<proteinExistence type="predicted"/>
<sequence length="334" mass="35399">MNKSVILPDSNMKDLVPMKLLAFVSLLFLLPWGILQAQADCPSTAPPTLTLTTHSCGSSLSKKSSILAWLGRLFSGFVGATLRSSIEERQEARIVGGTNAAIFGAPWMAYIEAVFPEGPTICSGSIVSERWIVTAAHCIVNQNKVKASSVTVRVGSANKNTGTAIASANYFAHPDYNPATYNMTGSAGNDIALIQLPTSLTFGTTIQPICYPSSDTVTGSTISTCDQKVFGWGTTDKANTIYATLLQTQNVTVVADSPDCSSFTGGRIICVQSDVSGSEVCDGDDGGPLVVWYANRAYLTGMLSFGPFPCVGAKPDQYTRASTYADWVKSNVNP</sequence>
<dbReference type="GO" id="GO:0006508">
    <property type="term" value="P:proteolysis"/>
    <property type="evidence" value="ECO:0007669"/>
    <property type="project" value="InterPro"/>
</dbReference>
<keyword evidence="5" id="KW-1185">Reference proteome</keyword>
<gene>
    <name evidence="4" type="ORF">DSTB1V02_LOCUS6269</name>
</gene>
<dbReference type="PROSITE" id="PS50240">
    <property type="entry name" value="TRYPSIN_DOM"/>
    <property type="match status" value="1"/>
</dbReference>
<evidence type="ECO:0000256" key="2">
    <source>
        <dbReference type="SAM" id="SignalP"/>
    </source>
</evidence>
<keyword evidence="1" id="KW-1015">Disulfide bond</keyword>
<dbReference type="InterPro" id="IPR001254">
    <property type="entry name" value="Trypsin_dom"/>
</dbReference>
<dbReference type="CDD" id="cd00190">
    <property type="entry name" value="Tryp_SPc"/>
    <property type="match status" value="1"/>
</dbReference>
<dbReference type="EMBL" id="CAJPEV010001128">
    <property type="protein sequence ID" value="CAG0890891.1"/>
    <property type="molecule type" value="Genomic_DNA"/>
</dbReference>
<reference evidence="4" key="1">
    <citation type="submission" date="2020-11" db="EMBL/GenBank/DDBJ databases">
        <authorList>
            <person name="Tran Van P."/>
        </authorList>
    </citation>
    <scope>NUCLEOTIDE SEQUENCE</scope>
</reference>